<name>A0A1G2LRS4_9BACT</name>
<dbReference type="Gene3D" id="3.90.550.10">
    <property type="entry name" value="Spore Coat Polysaccharide Biosynthesis Protein SpsA, Chain A"/>
    <property type="match status" value="1"/>
</dbReference>
<dbReference type="InterPro" id="IPR029044">
    <property type="entry name" value="Nucleotide-diphossugar_trans"/>
</dbReference>
<dbReference type="CDD" id="cd04179">
    <property type="entry name" value="DPM_DPG-synthase_like"/>
    <property type="match status" value="1"/>
</dbReference>
<gene>
    <name evidence="2" type="ORF">A3G49_00475</name>
</gene>
<dbReference type="SUPFAM" id="SSF53448">
    <property type="entry name" value="Nucleotide-diphospho-sugar transferases"/>
    <property type="match status" value="1"/>
</dbReference>
<dbReference type="Proteomes" id="UP000177171">
    <property type="component" value="Unassembled WGS sequence"/>
</dbReference>
<comment type="caution">
    <text evidence="2">The sequence shown here is derived from an EMBL/GenBank/DDBJ whole genome shotgun (WGS) entry which is preliminary data.</text>
</comment>
<evidence type="ECO:0000313" key="2">
    <source>
        <dbReference type="EMBL" id="OHA13569.1"/>
    </source>
</evidence>
<evidence type="ECO:0000313" key="3">
    <source>
        <dbReference type="Proteomes" id="UP000177171"/>
    </source>
</evidence>
<dbReference type="PANTHER" id="PTHR48090">
    <property type="entry name" value="UNDECAPRENYL-PHOSPHATE 4-DEOXY-4-FORMAMIDO-L-ARABINOSE TRANSFERASE-RELATED"/>
    <property type="match status" value="1"/>
</dbReference>
<accession>A0A1G2LRS4</accession>
<dbReference type="InterPro" id="IPR050256">
    <property type="entry name" value="Glycosyltransferase_2"/>
</dbReference>
<dbReference type="Pfam" id="PF00535">
    <property type="entry name" value="Glycos_transf_2"/>
    <property type="match status" value="1"/>
</dbReference>
<dbReference type="InterPro" id="IPR001173">
    <property type="entry name" value="Glyco_trans_2-like"/>
</dbReference>
<feature type="domain" description="Glycosyltransferase 2-like" evidence="1">
    <location>
        <begin position="10"/>
        <end position="178"/>
    </location>
</feature>
<dbReference type="EMBL" id="MHQY01000023">
    <property type="protein sequence ID" value="OHA13569.1"/>
    <property type="molecule type" value="Genomic_DNA"/>
</dbReference>
<evidence type="ECO:0000259" key="1">
    <source>
        <dbReference type="Pfam" id="PF00535"/>
    </source>
</evidence>
<dbReference type="AlphaFoldDB" id="A0A1G2LRS4"/>
<proteinExistence type="predicted"/>
<protein>
    <recommendedName>
        <fullName evidence="1">Glycosyltransferase 2-like domain-containing protein</fullName>
    </recommendedName>
</protein>
<reference evidence="2 3" key="1">
    <citation type="journal article" date="2016" name="Nat. Commun.">
        <title>Thousands of microbial genomes shed light on interconnected biogeochemical processes in an aquifer system.</title>
        <authorList>
            <person name="Anantharaman K."/>
            <person name="Brown C.T."/>
            <person name="Hug L.A."/>
            <person name="Sharon I."/>
            <person name="Castelle C.J."/>
            <person name="Probst A.J."/>
            <person name="Thomas B.C."/>
            <person name="Singh A."/>
            <person name="Wilkins M.J."/>
            <person name="Karaoz U."/>
            <person name="Brodie E.L."/>
            <person name="Williams K.H."/>
            <person name="Hubbard S.S."/>
            <person name="Banfield J.F."/>
        </authorList>
    </citation>
    <scope>NUCLEOTIDE SEQUENCE [LARGE SCALE GENOMIC DNA]</scope>
</reference>
<sequence>MRKDSAPDISIVILCYKAGDLVPNFVARMKKVFEDKDLSYEIVLVANYNDYEIGRDKTPDVVSELARRDSTLKIVANPKEGMMGWDMKSGLKVASGNTIAVIDGDGQMPPEDVLRVYEFLVSGGFDMVKTYREERFDGSLRLVISRVYNIFLKILFPRVKVRDANSKPKIFTREALKKLRIRQDDWFIDAEIIIQATYLNFKIGEIPTKFYENKFRKSFIKFSTVAQFIKNLLIYRFRTLFP</sequence>
<organism evidence="2 3">
    <name type="scientific">Candidatus Sungbacteria bacterium RIFCSPLOWO2_12_FULL_41_11</name>
    <dbReference type="NCBI Taxonomy" id="1802286"/>
    <lineage>
        <taxon>Bacteria</taxon>
        <taxon>Candidatus Sungiibacteriota</taxon>
    </lineage>
</organism>